<keyword evidence="1" id="KW-1133">Transmembrane helix</keyword>
<dbReference type="Proteomes" id="UP000193411">
    <property type="component" value="Unassembled WGS sequence"/>
</dbReference>
<feature type="transmembrane region" description="Helical" evidence="1">
    <location>
        <begin position="59"/>
        <end position="83"/>
    </location>
</feature>
<name>A0A1Y2I201_9FUNG</name>
<organism evidence="2 3">
    <name type="scientific">Catenaria anguillulae PL171</name>
    <dbReference type="NCBI Taxonomy" id="765915"/>
    <lineage>
        <taxon>Eukaryota</taxon>
        <taxon>Fungi</taxon>
        <taxon>Fungi incertae sedis</taxon>
        <taxon>Blastocladiomycota</taxon>
        <taxon>Blastocladiomycetes</taxon>
        <taxon>Blastocladiales</taxon>
        <taxon>Catenariaceae</taxon>
        <taxon>Catenaria</taxon>
    </lineage>
</organism>
<feature type="transmembrane region" description="Helical" evidence="1">
    <location>
        <begin position="26"/>
        <end position="47"/>
    </location>
</feature>
<reference evidence="2 3" key="1">
    <citation type="submission" date="2016-07" db="EMBL/GenBank/DDBJ databases">
        <title>Pervasive Adenine N6-methylation of Active Genes in Fungi.</title>
        <authorList>
            <consortium name="DOE Joint Genome Institute"/>
            <person name="Mondo S.J."/>
            <person name="Dannebaum R.O."/>
            <person name="Kuo R.C."/>
            <person name="Labutti K."/>
            <person name="Haridas S."/>
            <person name="Kuo A."/>
            <person name="Salamov A."/>
            <person name="Ahrendt S.R."/>
            <person name="Lipzen A."/>
            <person name="Sullivan W."/>
            <person name="Andreopoulos W.B."/>
            <person name="Clum A."/>
            <person name="Lindquist E."/>
            <person name="Daum C."/>
            <person name="Ramamoorthy G.K."/>
            <person name="Gryganskyi A."/>
            <person name="Culley D."/>
            <person name="Magnuson J.K."/>
            <person name="James T.Y."/>
            <person name="O'Malley M.A."/>
            <person name="Stajich J.E."/>
            <person name="Spatafora J.W."/>
            <person name="Visel A."/>
            <person name="Grigoriev I.V."/>
        </authorList>
    </citation>
    <scope>NUCLEOTIDE SEQUENCE [LARGE SCALE GENOMIC DNA]</scope>
    <source>
        <strain evidence="2 3">PL171</strain>
    </source>
</reference>
<proteinExistence type="predicted"/>
<feature type="transmembrane region" description="Helical" evidence="1">
    <location>
        <begin position="171"/>
        <end position="192"/>
    </location>
</feature>
<protein>
    <submittedName>
        <fullName evidence="2">Uncharacterized protein</fullName>
    </submittedName>
</protein>
<accession>A0A1Y2I201</accession>
<feature type="transmembrane region" description="Helical" evidence="1">
    <location>
        <begin position="130"/>
        <end position="151"/>
    </location>
</feature>
<keyword evidence="1" id="KW-0472">Membrane</keyword>
<evidence type="ECO:0000313" key="2">
    <source>
        <dbReference type="EMBL" id="ORZ40898.1"/>
    </source>
</evidence>
<feature type="transmembrane region" description="Helical" evidence="1">
    <location>
        <begin position="95"/>
        <end position="118"/>
    </location>
</feature>
<keyword evidence="1" id="KW-0812">Transmembrane</keyword>
<evidence type="ECO:0000313" key="3">
    <source>
        <dbReference type="Proteomes" id="UP000193411"/>
    </source>
</evidence>
<comment type="caution">
    <text evidence="2">The sequence shown here is derived from an EMBL/GenBank/DDBJ whole genome shotgun (WGS) entry which is preliminary data.</text>
</comment>
<sequence length="425" mass="44792">MTASASAPPLHHTISGPPSWLSHLNLTIASASLLLTFLLTLHSLALIVPRVRSTRHPRLLLLFTSTLFNLGSLISNTSALILIHLGLPTNLLHYYLARTVFFVGFAPLHTIAVLRRILILVASPATHARALWVAYLTCALGYGLATAGLWVATLESMHLGTLDAWMYLWTLPWYGTVAGAVFPLINVGFCAWSLRFAWVHKTVGRGTYTATGAGGGSAGTLGSGSSMAVGGVSGAVSTRTGGTGVGNDLSSVAGNKGSVRVPMSKAPSIAARSIASFVLSSTSAQPTEKSAPTRDVGEKSVASAFWYLTIGEIAAGWFTLGSALHRRACTCRLSRKNCVYDVLRVAIVVLEASFEQIYRRRYNRAKEKTEAAKQINSSMMLSTIGAYGGAGGGAVTHVVFPSSGNAVAKEKLVEATTKPAPPIAL</sequence>
<dbReference type="EMBL" id="MCFL01000002">
    <property type="protein sequence ID" value="ORZ40898.1"/>
    <property type="molecule type" value="Genomic_DNA"/>
</dbReference>
<gene>
    <name evidence="2" type="ORF">BCR44DRAFT_48045</name>
</gene>
<dbReference type="AlphaFoldDB" id="A0A1Y2I201"/>
<evidence type="ECO:0000256" key="1">
    <source>
        <dbReference type="SAM" id="Phobius"/>
    </source>
</evidence>
<keyword evidence="3" id="KW-1185">Reference proteome</keyword>
<feature type="non-terminal residue" evidence="2">
    <location>
        <position position="425"/>
    </location>
</feature>